<dbReference type="RefSeq" id="WP_129240799.1">
    <property type="nucleotide sequence ID" value="NZ_CP148753.1"/>
</dbReference>
<keyword evidence="1" id="KW-0472">Membrane</keyword>
<evidence type="ECO:0000313" key="2">
    <source>
        <dbReference type="EMBL" id="WXR72005.1"/>
    </source>
</evidence>
<keyword evidence="1" id="KW-1133">Transmembrane helix</keyword>
<proteinExistence type="predicted"/>
<dbReference type="Proteomes" id="UP001456224">
    <property type="component" value="Chromosome"/>
</dbReference>
<accession>A0ABZ2RV81</accession>
<feature type="transmembrane region" description="Helical" evidence="1">
    <location>
        <begin position="105"/>
        <end position="133"/>
    </location>
</feature>
<gene>
    <name evidence="2" type="ORF">WHX56_20435</name>
</gene>
<keyword evidence="3" id="KW-1185">Reference proteome</keyword>
<name>A0ABZ2RV81_9BURK</name>
<organism evidence="2 3">
    <name type="scientific">Achromobacter veterisilvae</name>
    <dbReference type="NCBI Taxonomy" id="2069367"/>
    <lineage>
        <taxon>Bacteria</taxon>
        <taxon>Pseudomonadati</taxon>
        <taxon>Pseudomonadota</taxon>
        <taxon>Betaproteobacteria</taxon>
        <taxon>Burkholderiales</taxon>
        <taxon>Alcaligenaceae</taxon>
        <taxon>Achromobacter</taxon>
    </lineage>
</organism>
<protein>
    <submittedName>
        <fullName evidence="2">Uncharacterized protein</fullName>
    </submittedName>
</protein>
<evidence type="ECO:0000313" key="3">
    <source>
        <dbReference type="Proteomes" id="UP001456224"/>
    </source>
</evidence>
<keyword evidence="1" id="KW-0812">Transmembrane</keyword>
<sequence length="152" mass="16354">MFDFQYDAGAFREIVDELVPGYQRSIILSALESAADSDKDFDAIGLGLTGEQVDAGLMLLTGTGSRENRQSMWGAIKAELFDLFCTASKKYSNERKDGIATIKHVVLIIATAVAAQFHVAVGVVVGAVTVAVMGALKITRNAWCEVNRPAKQ</sequence>
<reference evidence="2 3" key="1">
    <citation type="submission" date="2024-03" db="EMBL/GenBank/DDBJ databases">
        <title>Reference genomes for the five species model microbial community.</title>
        <authorList>
            <person name="Padfield D."/>
        </authorList>
    </citation>
    <scope>NUCLEOTIDE SEQUENCE [LARGE SCALE GENOMIC DNA]</scope>
    <source>
        <strain evidence="2 3">AB1</strain>
    </source>
</reference>
<evidence type="ECO:0000256" key="1">
    <source>
        <dbReference type="SAM" id="Phobius"/>
    </source>
</evidence>
<dbReference type="EMBL" id="CP148753">
    <property type="protein sequence ID" value="WXR72005.1"/>
    <property type="molecule type" value="Genomic_DNA"/>
</dbReference>